<organism evidence="1">
    <name type="scientific">Siphoviridae sp. ctLNL10</name>
    <dbReference type="NCBI Taxonomy" id="2825453"/>
    <lineage>
        <taxon>Viruses</taxon>
        <taxon>Duplodnaviria</taxon>
        <taxon>Heunggongvirae</taxon>
        <taxon>Uroviricota</taxon>
        <taxon>Caudoviricetes</taxon>
    </lineage>
</organism>
<protein>
    <recommendedName>
        <fullName evidence="2">Bacteriophage Gp15 protein</fullName>
    </recommendedName>
</protein>
<accession>A0A8S5Q555</accession>
<sequence length="184" mass="22006">MIGHLPISVEIDGARHNIRTDYRDILRIFEAISDDELSNEEKWIVTLTIFYEEIPKDTKKAMEQFIWFINRGEQETKINKIVKPVYDWKQDEQFIFQAVNKVAGKEVRSLKYMHWWTFLGLFSEIGECTFASIVNIRNKRNKGKKLEKHEQEFYVANRQQIDLKRHYSAEQMAEMEKINKLLGF</sequence>
<name>A0A8S5Q555_9CAUD</name>
<proteinExistence type="predicted"/>
<dbReference type="InterPro" id="IPR009660">
    <property type="entry name" value="Phage_A500_Gp15"/>
</dbReference>
<evidence type="ECO:0008006" key="2">
    <source>
        <dbReference type="Google" id="ProtNLM"/>
    </source>
</evidence>
<dbReference type="EMBL" id="BK015570">
    <property type="protein sequence ID" value="DAE13797.1"/>
    <property type="molecule type" value="Genomic_DNA"/>
</dbReference>
<reference evidence="1" key="1">
    <citation type="journal article" date="2021" name="Proc. Natl. Acad. Sci. U.S.A.">
        <title>A Catalog of Tens of Thousands of Viruses from Human Metagenomes Reveals Hidden Associations with Chronic Diseases.</title>
        <authorList>
            <person name="Tisza M.J."/>
            <person name="Buck C.B."/>
        </authorList>
    </citation>
    <scope>NUCLEOTIDE SEQUENCE</scope>
    <source>
        <strain evidence="1">CtLNL10</strain>
    </source>
</reference>
<dbReference type="Pfam" id="PF06854">
    <property type="entry name" value="Phage_Gp15"/>
    <property type="match status" value="1"/>
</dbReference>
<evidence type="ECO:0000313" key="1">
    <source>
        <dbReference type="EMBL" id="DAE13797.1"/>
    </source>
</evidence>